<protein>
    <submittedName>
        <fullName evidence="1">Uncharacterized protein</fullName>
    </submittedName>
</protein>
<dbReference type="KEGG" id="cwo:Cwoe_1822"/>
<keyword evidence="2" id="KW-1185">Reference proteome</keyword>
<name>D3F273_CONWI</name>
<dbReference type="Proteomes" id="UP000008229">
    <property type="component" value="Chromosome"/>
</dbReference>
<accession>D3F273</accession>
<organism evidence="1 2">
    <name type="scientific">Conexibacter woesei (strain DSM 14684 / CCUG 47730 / CIP 108061 / JCM 11494 / NBRC 100937 / ID131577)</name>
    <dbReference type="NCBI Taxonomy" id="469383"/>
    <lineage>
        <taxon>Bacteria</taxon>
        <taxon>Bacillati</taxon>
        <taxon>Actinomycetota</taxon>
        <taxon>Thermoleophilia</taxon>
        <taxon>Solirubrobacterales</taxon>
        <taxon>Conexibacteraceae</taxon>
        <taxon>Conexibacter</taxon>
    </lineage>
</organism>
<reference evidence="1 2" key="1">
    <citation type="journal article" date="2010" name="Stand. Genomic Sci.">
        <title>Complete genome sequence of Conexibacter woesei type strain (ID131577).</title>
        <authorList>
            <person name="Pukall R."/>
            <person name="Lapidus A."/>
            <person name="Glavina Del Rio T."/>
            <person name="Copeland A."/>
            <person name="Tice H."/>
            <person name="Cheng J.-F."/>
            <person name="Lucas S."/>
            <person name="Chen F."/>
            <person name="Nolan M."/>
            <person name="Bruce D."/>
            <person name="Goodwin L."/>
            <person name="Pitluck S."/>
            <person name="Mavromatis K."/>
            <person name="Ivanova N."/>
            <person name="Ovchinnikova G."/>
            <person name="Pati A."/>
            <person name="Chen A."/>
            <person name="Palaniappan K."/>
            <person name="Land M."/>
            <person name="Hauser L."/>
            <person name="Chang Y.-J."/>
            <person name="Jeffries C.D."/>
            <person name="Chain P."/>
            <person name="Meincke L."/>
            <person name="Sims D."/>
            <person name="Brettin T."/>
            <person name="Detter J.C."/>
            <person name="Rohde M."/>
            <person name="Goeker M."/>
            <person name="Bristow J."/>
            <person name="Eisen J.A."/>
            <person name="Markowitz V."/>
            <person name="Kyrpides N.C."/>
            <person name="Klenk H.-P."/>
            <person name="Hugenholtz P."/>
        </authorList>
    </citation>
    <scope>NUCLEOTIDE SEQUENCE [LARGE SCALE GENOMIC DNA]</scope>
    <source>
        <strain evidence="2">DSM 14684 / CIP 108061 / JCM 11494 / NBRC 100937 / ID131577</strain>
    </source>
</reference>
<sequence>MTRKRTTTASGARSRSTNNNLRVRKVTRASDDGFRSSLVPGIKATADAERLAEEIAFAQARLGTLAAAPPGLYAEVASEPDREEAAWLAFLIAYLGPLDGDDPFAGVRAARTTWASGELPDLADVPLGPRTSHQPSRGTATFVAYRGWAERAGSQETAFRGETVWRPDRRFARVYERMALQGLTRDARFDLLVALGQLGSYELRAASLQLGGDDETTVAAKRVFGIGDTLLLERRAQDLADAGEVQIAALDVGLWNWGRPRAQRATLGVAADEPDADAYASVAGALGL</sequence>
<dbReference type="eggNOG" id="ENOG5031MQP">
    <property type="taxonomic scope" value="Bacteria"/>
</dbReference>
<dbReference type="EMBL" id="CP001854">
    <property type="protein sequence ID" value="ADB50248.1"/>
    <property type="molecule type" value="Genomic_DNA"/>
</dbReference>
<dbReference type="HOGENOM" id="CLU_965439_0_0_11"/>
<reference evidence="2" key="2">
    <citation type="submission" date="2010-01" db="EMBL/GenBank/DDBJ databases">
        <title>The complete genome of Conexibacter woesei DSM 14684.</title>
        <authorList>
            <consortium name="US DOE Joint Genome Institute (JGI-PGF)"/>
            <person name="Lucas S."/>
            <person name="Copeland A."/>
            <person name="Lapidus A."/>
            <person name="Glavina del Rio T."/>
            <person name="Dalin E."/>
            <person name="Tice H."/>
            <person name="Bruce D."/>
            <person name="Goodwin L."/>
            <person name="Pitluck S."/>
            <person name="Kyrpides N."/>
            <person name="Mavromatis K."/>
            <person name="Ivanova N."/>
            <person name="Mikhailova N."/>
            <person name="Chertkov O."/>
            <person name="Brettin T."/>
            <person name="Detter J.C."/>
            <person name="Han C."/>
            <person name="Larimer F."/>
            <person name="Land M."/>
            <person name="Hauser L."/>
            <person name="Markowitz V."/>
            <person name="Cheng J.-F."/>
            <person name="Hugenholtz P."/>
            <person name="Woyke T."/>
            <person name="Wu D."/>
            <person name="Pukall R."/>
            <person name="Steenblock K."/>
            <person name="Schneider S."/>
            <person name="Klenk H.-P."/>
            <person name="Eisen J.A."/>
        </authorList>
    </citation>
    <scope>NUCLEOTIDE SEQUENCE [LARGE SCALE GENOMIC DNA]</scope>
    <source>
        <strain evidence="2">DSM 14684 / CIP 108061 / JCM 11494 / NBRC 100937 / ID131577</strain>
    </source>
</reference>
<dbReference type="STRING" id="469383.Cwoe_1822"/>
<evidence type="ECO:0000313" key="2">
    <source>
        <dbReference type="Proteomes" id="UP000008229"/>
    </source>
</evidence>
<gene>
    <name evidence="1" type="ordered locus">Cwoe_1822</name>
</gene>
<proteinExistence type="predicted"/>
<dbReference type="AlphaFoldDB" id="D3F273"/>
<evidence type="ECO:0000313" key="1">
    <source>
        <dbReference type="EMBL" id="ADB50248.1"/>
    </source>
</evidence>